<feature type="transmembrane region" description="Helical" evidence="7">
    <location>
        <begin position="131"/>
        <end position="159"/>
    </location>
</feature>
<evidence type="ECO:0000256" key="4">
    <source>
        <dbReference type="ARBA" id="ARBA00022989"/>
    </source>
</evidence>
<dbReference type="Pfam" id="PF03631">
    <property type="entry name" value="Virul_fac_BrkB"/>
    <property type="match status" value="1"/>
</dbReference>
<keyword evidence="2" id="KW-1003">Cell membrane</keyword>
<organism evidence="8 9">
    <name type="scientific">Mesonia algae</name>
    <dbReference type="NCBI Taxonomy" id="213248"/>
    <lineage>
        <taxon>Bacteria</taxon>
        <taxon>Pseudomonadati</taxon>
        <taxon>Bacteroidota</taxon>
        <taxon>Flavobacteriia</taxon>
        <taxon>Flavobacteriales</taxon>
        <taxon>Flavobacteriaceae</taxon>
        <taxon>Mesonia</taxon>
    </lineage>
</organism>
<evidence type="ECO:0000256" key="6">
    <source>
        <dbReference type="SAM" id="Coils"/>
    </source>
</evidence>
<keyword evidence="6" id="KW-0175">Coiled coil</keyword>
<evidence type="ECO:0000313" key="8">
    <source>
        <dbReference type="EMBL" id="PZW42692.1"/>
    </source>
</evidence>
<evidence type="ECO:0000256" key="3">
    <source>
        <dbReference type="ARBA" id="ARBA00022692"/>
    </source>
</evidence>
<feature type="coiled-coil region" evidence="6">
    <location>
        <begin position="286"/>
        <end position="313"/>
    </location>
</feature>
<keyword evidence="5 7" id="KW-0472">Membrane</keyword>
<dbReference type="AlphaFoldDB" id="A0A2W7IAX2"/>
<keyword evidence="9" id="KW-1185">Reference proteome</keyword>
<evidence type="ECO:0000256" key="1">
    <source>
        <dbReference type="ARBA" id="ARBA00004651"/>
    </source>
</evidence>
<name>A0A2W7IAX2_9FLAO</name>
<feature type="transmembrane region" description="Helical" evidence="7">
    <location>
        <begin position="240"/>
        <end position="265"/>
    </location>
</feature>
<feature type="transmembrane region" description="Helical" evidence="7">
    <location>
        <begin position="89"/>
        <end position="110"/>
    </location>
</feature>
<dbReference type="PANTHER" id="PTHR30213">
    <property type="entry name" value="INNER MEMBRANE PROTEIN YHJD"/>
    <property type="match status" value="1"/>
</dbReference>
<dbReference type="Proteomes" id="UP000249542">
    <property type="component" value="Unassembled WGS sequence"/>
</dbReference>
<feature type="transmembrane region" description="Helical" evidence="7">
    <location>
        <begin position="209"/>
        <end position="228"/>
    </location>
</feature>
<dbReference type="InterPro" id="IPR017039">
    <property type="entry name" value="Virul_fac_BrkB"/>
</dbReference>
<evidence type="ECO:0000256" key="7">
    <source>
        <dbReference type="SAM" id="Phobius"/>
    </source>
</evidence>
<comment type="caution">
    <text evidence="8">The sequence shown here is derived from an EMBL/GenBank/DDBJ whole genome shotgun (WGS) entry which is preliminary data.</text>
</comment>
<keyword evidence="3 7" id="KW-0812">Transmembrane</keyword>
<dbReference type="PANTHER" id="PTHR30213:SF1">
    <property type="entry name" value="INNER MEMBRANE PROTEIN YHJD"/>
    <property type="match status" value="1"/>
</dbReference>
<evidence type="ECO:0000256" key="5">
    <source>
        <dbReference type="ARBA" id="ARBA00023136"/>
    </source>
</evidence>
<protein>
    <submittedName>
        <fullName evidence="8">Membrane protein</fullName>
    </submittedName>
</protein>
<comment type="subcellular location">
    <subcellularLocation>
        <location evidence="1">Cell membrane</location>
        <topology evidence="1">Multi-pass membrane protein</topology>
    </subcellularLocation>
</comment>
<sequence>MKKTFQFIKKTYEQWMSNSPFEQSAVIAYYTLFSLPSLLIIIITIAGYFFETSDVQGKIISEVASFTGEETALTIETMITNARIKGENFLNITVSVLMLIFGATGAFFQLKKAMNRIWSVRAKKDNLMRMILDRAISFGMIIVIGFMLLISLVISTVVSALSEYISTYAPQITSYSLEVFNFLLSYIFIGTLFAGIFKLLPDIKIRWKITFIGASLTTVLFLLGKYLLGFYFSESDPASVYGGASSVILILLWVFYSCLIMFFGAEFTVQYALFRNETITPNSFAEPAYYQEMEELEEEKNRIKKKKKQIDKLST</sequence>
<reference evidence="8 9" key="1">
    <citation type="submission" date="2018-06" db="EMBL/GenBank/DDBJ databases">
        <title>Genomic Encyclopedia of Archaeal and Bacterial Type Strains, Phase II (KMG-II): from individual species to whole genera.</title>
        <authorList>
            <person name="Goeker M."/>
        </authorList>
    </citation>
    <scope>NUCLEOTIDE SEQUENCE [LARGE SCALE GENOMIC DNA]</scope>
    <source>
        <strain evidence="8 9">DSM 15361</strain>
    </source>
</reference>
<gene>
    <name evidence="8" type="ORF">LX95_01008</name>
</gene>
<dbReference type="GO" id="GO:0005886">
    <property type="term" value="C:plasma membrane"/>
    <property type="evidence" value="ECO:0007669"/>
    <property type="project" value="UniProtKB-SubCell"/>
</dbReference>
<dbReference type="EMBL" id="QKYV01000002">
    <property type="protein sequence ID" value="PZW42692.1"/>
    <property type="molecule type" value="Genomic_DNA"/>
</dbReference>
<evidence type="ECO:0000313" key="9">
    <source>
        <dbReference type="Proteomes" id="UP000249542"/>
    </source>
</evidence>
<evidence type="ECO:0000256" key="2">
    <source>
        <dbReference type="ARBA" id="ARBA00022475"/>
    </source>
</evidence>
<accession>A0A2W7IAX2</accession>
<proteinExistence type="predicted"/>
<dbReference type="RefSeq" id="WP_111540337.1">
    <property type="nucleotide sequence ID" value="NZ_QKYV01000002.1"/>
</dbReference>
<dbReference type="PIRSF" id="PIRSF035875">
    <property type="entry name" value="RNase_BN"/>
    <property type="match status" value="1"/>
</dbReference>
<feature type="transmembrane region" description="Helical" evidence="7">
    <location>
        <begin position="179"/>
        <end position="197"/>
    </location>
</feature>
<keyword evidence="4 7" id="KW-1133">Transmembrane helix</keyword>
<feature type="transmembrane region" description="Helical" evidence="7">
    <location>
        <begin position="26"/>
        <end position="50"/>
    </location>
</feature>